<name>A0A835LW22_9MAGN</name>
<comment type="caution">
    <text evidence="1">The sequence shown here is derived from an EMBL/GenBank/DDBJ whole genome shotgun (WGS) entry which is preliminary data.</text>
</comment>
<dbReference type="Proteomes" id="UP000631114">
    <property type="component" value="Unassembled WGS sequence"/>
</dbReference>
<keyword evidence="2" id="KW-1185">Reference proteome</keyword>
<accession>A0A835LW22</accession>
<sequence length="103" mass="11981">MSHSTYSIRSQGSLKLKEDQDHLLREARRRTLPTRSVDNIQLHSLVNEKYKSLLEMRSEKDTVYDYVSCDLLCAASSPGQFSWLGQKVMKVPLLTKRKRIKLK</sequence>
<reference evidence="1 2" key="1">
    <citation type="submission" date="2020-10" db="EMBL/GenBank/DDBJ databases">
        <title>The Coptis chinensis genome and diversification of protoberbering-type alkaloids.</title>
        <authorList>
            <person name="Wang B."/>
            <person name="Shu S."/>
            <person name="Song C."/>
            <person name="Liu Y."/>
        </authorList>
    </citation>
    <scope>NUCLEOTIDE SEQUENCE [LARGE SCALE GENOMIC DNA]</scope>
    <source>
        <strain evidence="1">HL-2020</strain>
        <tissue evidence="1">Leaf</tissue>
    </source>
</reference>
<dbReference type="EMBL" id="JADFTS010000004">
    <property type="protein sequence ID" value="KAF9610388.1"/>
    <property type="molecule type" value="Genomic_DNA"/>
</dbReference>
<organism evidence="1 2">
    <name type="scientific">Coptis chinensis</name>
    <dbReference type="NCBI Taxonomy" id="261450"/>
    <lineage>
        <taxon>Eukaryota</taxon>
        <taxon>Viridiplantae</taxon>
        <taxon>Streptophyta</taxon>
        <taxon>Embryophyta</taxon>
        <taxon>Tracheophyta</taxon>
        <taxon>Spermatophyta</taxon>
        <taxon>Magnoliopsida</taxon>
        <taxon>Ranunculales</taxon>
        <taxon>Ranunculaceae</taxon>
        <taxon>Coptidoideae</taxon>
        <taxon>Coptis</taxon>
    </lineage>
</organism>
<evidence type="ECO:0000313" key="1">
    <source>
        <dbReference type="EMBL" id="KAF9610388.1"/>
    </source>
</evidence>
<feature type="non-terminal residue" evidence="1">
    <location>
        <position position="103"/>
    </location>
</feature>
<proteinExistence type="predicted"/>
<dbReference type="AlphaFoldDB" id="A0A835LW22"/>
<protein>
    <submittedName>
        <fullName evidence="1">Uncharacterized protein</fullName>
    </submittedName>
</protein>
<evidence type="ECO:0000313" key="2">
    <source>
        <dbReference type="Proteomes" id="UP000631114"/>
    </source>
</evidence>
<gene>
    <name evidence="1" type="ORF">IFM89_022299</name>
</gene>